<keyword evidence="2" id="KW-0732">Signal</keyword>
<evidence type="ECO:0000313" key="3">
    <source>
        <dbReference type="EMBL" id="SMP00617.1"/>
    </source>
</evidence>
<dbReference type="InterPro" id="IPR019076">
    <property type="entry name" value="Spore_lipoprot_YhcN/YlaJ-like"/>
</dbReference>
<sequence length="228" mass="25571">MKRWVYIILACLLFIPACAKNNGNQQGMGNENAGGGALNISTPEPLYREEGQETRIGRVRNDTINGEENAGGGGQNEVGYFRYNPEHYHNKAGATTSVFIDRDLLARHISELVAYLPNVKTATTLVTDDHVFVGISTKNGKMDRKTVKEARRTAESVTPRYYRVHITTNRKLESQMNDIGMRMVGNHDVEGVKGDLEQLLRKMGDETPPDVNESLYPNSYRQINPQMK</sequence>
<dbReference type="AlphaFoldDB" id="A0AA45WIK8"/>
<accession>A0AA45WIK8</accession>
<reference evidence="3" key="1">
    <citation type="submission" date="2017-05" db="EMBL/GenBank/DDBJ databases">
        <authorList>
            <person name="Varghese N."/>
            <person name="Submissions S."/>
        </authorList>
    </citation>
    <scope>NUCLEOTIDE SEQUENCE</scope>
    <source>
        <strain evidence="3">DSM 45262</strain>
    </source>
</reference>
<name>A0AA45WIK8_9BACL</name>
<evidence type="ECO:0000256" key="1">
    <source>
        <dbReference type="SAM" id="MobiDB-lite"/>
    </source>
</evidence>
<dbReference type="Proteomes" id="UP001157946">
    <property type="component" value="Unassembled WGS sequence"/>
</dbReference>
<feature type="signal peptide" evidence="2">
    <location>
        <begin position="1"/>
        <end position="19"/>
    </location>
</feature>
<feature type="chain" id="PRO_5041266993" evidence="2">
    <location>
        <begin position="20"/>
        <end position="228"/>
    </location>
</feature>
<keyword evidence="3" id="KW-0449">Lipoprotein</keyword>
<evidence type="ECO:0000256" key="2">
    <source>
        <dbReference type="SAM" id="SignalP"/>
    </source>
</evidence>
<dbReference type="EMBL" id="FXTU01000001">
    <property type="protein sequence ID" value="SMP00617.1"/>
    <property type="molecule type" value="Genomic_DNA"/>
</dbReference>
<dbReference type="Pfam" id="PF09580">
    <property type="entry name" value="Spore_YhcN_YlaJ"/>
    <property type="match status" value="1"/>
</dbReference>
<organism evidence="3 4">
    <name type="scientific">Laceyella tengchongensis</name>
    <dbReference type="NCBI Taxonomy" id="574699"/>
    <lineage>
        <taxon>Bacteria</taxon>
        <taxon>Bacillati</taxon>
        <taxon>Bacillota</taxon>
        <taxon>Bacilli</taxon>
        <taxon>Bacillales</taxon>
        <taxon>Thermoactinomycetaceae</taxon>
        <taxon>Laceyella</taxon>
    </lineage>
</organism>
<feature type="region of interest" description="Disordered" evidence="1">
    <location>
        <begin position="33"/>
        <end position="78"/>
    </location>
</feature>
<gene>
    <name evidence="3" type="ORF">SAMN06265361_101130</name>
</gene>
<dbReference type="RefSeq" id="WP_284723807.1">
    <property type="nucleotide sequence ID" value="NZ_FXTU01000001.1"/>
</dbReference>
<proteinExistence type="predicted"/>
<comment type="caution">
    <text evidence="3">The sequence shown here is derived from an EMBL/GenBank/DDBJ whole genome shotgun (WGS) entry which is preliminary data.</text>
</comment>
<evidence type="ECO:0000313" key="4">
    <source>
        <dbReference type="Proteomes" id="UP001157946"/>
    </source>
</evidence>
<protein>
    <submittedName>
        <fullName evidence="3">Sporulation lipoprotein YhcN/YlaJ (Spore_YhcN_YlaJ)</fullName>
    </submittedName>
</protein>
<keyword evidence="4" id="KW-1185">Reference proteome</keyword>
<feature type="compositionally biased region" description="Basic and acidic residues" evidence="1">
    <location>
        <begin position="46"/>
        <end position="61"/>
    </location>
</feature>